<gene>
    <name evidence="2" type="ORF">B5P45_11300</name>
</gene>
<comment type="caution">
    <text evidence="2">The sequence shown here is derived from an EMBL/GenBank/DDBJ whole genome shotgun (WGS) entry which is preliminary data.</text>
</comment>
<dbReference type="KEGG" id="pht:BLM14_03520"/>
<organism evidence="2 3">
    <name type="scientific">Phyllobacterium zundukense</name>
    <dbReference type="NCBI Taxonomy" id="1867719"/>
    <lineage>
        <taxon>Bacteria</taxon>
        <taxon>Pseudomonadati</taxon>
        <taxon>Pseudomonadota</taxon>
        <taxon>Alphaproteobacteria</taxon>
        <taxon>Hyphomicrobiales</taxon>
        <taxon>Phyllobacteriaceae</taxon>
        <taxon>Phyllobacterium</taxon>
    </lineage>
</organism>
<feature type="region of interest" description="Disordered" evidence="1">
    <location>
        <begin position="546"/>
        <end position="566"/>
    </location>
</feature>
<accession>A0A2N9VZL9</accession>
<proteinExistence type="predicted"/>
<evidence type="ECO:0000256" key="1">
    <source>
        <dbReference type="SAM" id="MobiDB-lite"/>
    </source>
</evidence>
<dbReference type="RefSeq" id="WP_099998119.1">
    <property type="nucleotide sequence ID" value="NZ_CP017940.1"/>
</dbReference>
<dbReference type="OrthoDB" id="9148571at2"/>
<evidence type="ECO:0000313" key="3">
    <source>
        <dbReference type="Proteomes" id="UP000232163"/>
    </source>
</evidence>
<dbReference type="EMBL" id="MZMT01000026">
    <property type="protein sequence ID" value="PIO44937.1"/>
    <property type="molecule type" value="Genomic_DNA"/>
</dbReference>
<dbReference type="Proteomes" id="UP000232163">
    <property type="component" value="Unassembled WGS sequence"/>
</dbReference>
<sequence>MAKQTILWTVLPHGRMEEGPFAGRLRVSIVASPRLTPQTAAEQKLKSFPEWVNWPKTLANVKFGLLIGAQEVPLQPVSESDADLWAKLFSKETPVSGFVFKDMSNVNLRSFPVRNVLGILRKHYRDLAVQSTGNPPTLLPWKGAHPGLKDMLGDLGTRTQIFNLGDRQIEFMLPGFNRFFDDDNREGVESRLRNTVFGTKSTYRAQAVAADVDGQGNPQHGGQFPVRVLPPDWRDPAGGGPDAGVMSQFATAAEYAFYQADRFYRREPLTQKKLEKLQDQKQLRRPKLVDVPAPPKAPDFDFHQIVASYSDYPHLLRRLGLVIDCILPANSPIDQALSAGTPVQGLISLALHWANAHDSADDSCPRTAWQANKQRFTTRPRTADHERGVLRLQHADDDWNADKRSLFDIYQVDADGAALKTVDFVISAQNLVGKSLALGADGEVTYTTGDKQPVAALRSGGLGVSRHGRALSVAQSAASAALKDASVKSGAAASKKVVLFTEDVMRGYRVDVRPIPGGVEQAWHSLCRRHGNYRLIQSNEEIDLPDDEGYVKGASTTSSASQDADPDDHYLHESMFRWAGWSLVTQRPGKTLRSRDDPTSGVQGETPEDISDEATSGGNGLSVKFVAAKNSLPRLRFGTSYRFRARIVDLAGNSLAIADKSLDTDLQVSEPVGYWRFEPVDPPVLVHRARTSEGESLERMVLRSNWNVDPQAYLATPAFAAAVQLPASDDFEYEAINERHVVPPKSSQLQCEHHGLFDPFFGDPNAIKQAYANAAREAGTLYDVSATTVAELITPASVAGIATTTALPLRLPSPDNPTGDRLAAGQYVIHREPLVSTPYLPDGTSGGFALRAMPGHNIPGATVPVVLGPSAAIVRAPDQELVLVVAFAKDWPDSTGFRIVLQERTAALSDPPCNENFSDDGTPKWDEDERVLTLFVAKGRIARLRYSSFVHKALIDTLGLPTWIDTDGERAFLRDMAQLGCAWMITPYRELTLVHATQQPVCLPELIKVGISRSLGDQHANLRATVRLHGPSSGKFEVEAHWKEWVDDLEKPAPELIESQGALGEVLLAENHTNVFDLGSAINAQEHDPNRPRARGDRHEFGDTKFRLIEYTLRATTRFREYLPPSLYAQRDEVTRVGPVAEGQKMAIGADDDPGAPFLVTSGTALNTVVPSSAHPDEPRIVYVVPTFRWQDTPGKQSLDTTRLGNGLRVWLERPWFSSGNGELLGVVILQNNAKFTDIPTHLVPLVTQWGLDPLWDTVLPKSTTRVTDFPARVADEVVSLREFEDPFNPNVNTKVHVIGHRVHWDAERSLWYCDIELDPGRSYMPFVRLALVRYQPNALASAKISKVVLADFSQVLPRRRASFERNGAVVSVKLRGSVPSHGPMKFPIDSEYLGISFIPFPGQPTETGRNKVELVLQTRDPEIDSDLAWSDVKVLASTLVAPVGTPPFFADASLFDLTARRVETSVTVTSRLGRKIALEAINLTEIRGPGDLLPLDLIDPAIWDTQVTLPEPGTIGKPARIAIREYERYYTDRTVPERHGGQTLRRRVVEERLVYTAFFDL</sequence>
<evidence type="ECO:0000313" key="2">
    <source>
        <dbReference type="EMBL" id="PIO44937.1"/>
    </source>
</evidence>
<reference evidence="2 3" key="1">
    <citation type="journal article" date="2017" name="Int J Environ Stud">
        <title>Does the Miocene-Pliocene relict legume Oxytropis triphylla form nitrogen-fixing nodules with a combination of bacterial strains?</title>
        <authorList>
            <person name="Safronova V."/>
            <person name="Belimov A."/>
            <person name="Sazanova A."/>
            <person name="Kuznetsova I."/>
            <person name="Popova J."/>
            <person name="Andronov E."/>
            <person name="Verkhozina A."/>
            <person name="Tikhonovich I."/>
        </authorList>
    </citation>
    <scope>NUCLEOTIDE SEQUENCE [LARGE SCALE GENOMIC DNA]</scope>
    <source>
        <strain evidence="2 3">Tri-38</strain>
    </source>
</reference>
<keyword evidence="3" id="KW-1185">Reference proteome</keyword>
<protein>
    <submittedName>
        <fullName evidence="2">Uncharacterized protein</fullName>
    </submittedName>
</protein>
<feature type="compositionally biased region" description="Low complexity" evidence="1">
    <location>
        <begin position="554"/>
        <end position="563"/>
    </location>
</feature>
<name>A0A2N9VZL9_9HYPH</name>
<feature type="region of interest" description="Disordered" evidence="1">
    <location>
        <begin position="589"/>
        <end position="616"/>
    </location>
</feature>